<dbReference type="Pfam" id="PF20253">
    <property type="entry name" value="DUF6604"/>
    <property type="match status" value="1"/>
</dbReference>
<evidence type="ECO:0000259" key="2">
    <source>
        <dbReference type="Pfam" id="PF20253"/>
    </source>
</evidence>
<dbReference type="EMBL" id="JAKLMC020000009">
    <property type="protein sequence ID" value="KAK5954280.1"/>
    <property type="molecule type" value="Genomic_DNA"/>
</dbReference>
<name>A0AAN8EHP1_9EURO</name>
<protein>
    <recommendedName>
        <fullName evidence="2">DUF6604 domain-containing protein</fullName>
    </recommendedName>
</protein>
<evidence type="ECO:0000313" key="3">
    <source>
        <dbReference type="EMBL" id="KAK5954280.1"/>
    </source>
</evidence>
<dbReference type="PANTHER" id="PTHR38795">
    <property type="entry name" value="DUF6604 DOMAIN-CONTAINING PROTEIN"/>
    <property type="match status" value="1"/>
</dbReference>
<dbReference type="Proteomes" id="UP001316803">
    <property type="component" value="Unassembled WGS sequence"/>
</dbReference>
<keyword evidence="4" id="KW-1185">Reference proteome</keyword>
<accession>A0AAN8EHP1</accession>
<proteinExistence type="predicted"/>
<evidence type="ECO:0000256" key="1">
    <source>
        <dbReference type="SAM" id="MobiDB-lite"/>
    </source>
</evidence>
<feature type="domain" description="DUF6604" evidence="2">
    <location>
        <begin position="24"/>
        <end position="265"/>
    </location>
</feature>
<evidence type="ECO:0000313" key="4">
    <source>
        <dbReference type="Proteomes" id="UP001316803"/>
    </source>
</evidence>
<reference evidence="3 4" key="1">
    <citation type="submission" date="2022-12" db="EMBL/GenBank/DDBJ databases">
        <title>Genomic features and morphological characterization of a novel Knufia sp. strain isolated from spacecraft assembly facility.</title>
        <authorList>
            <person name="Teixeira M."/>
            <person name="Chander A.M."/>
            <person name="Stajich J.E."/>
            <person name="Venkateswaran K."/>
        </authorList>
    </citation>
    <scope>NUCLEOTIDE SEQUENCE [LARGE SCALE GENOMIC DNA]</scope>
    <source>
        <strain evidence="3 4">FJI-L2-BK-P2</strain>
    </source>
</reference>
<dbReference type="AlphaFoldDB" id="A0AAN8EHP1"/>
<dbReference type="PANTHER" id="PTHR38795:SF1">
    <property type="entry name" value="DUF6604 DOMAIN-CONTAINING PROTEIN"/>
    <property type="match status" value="1"/>
</dbReference>
<sequence length="833" mass="92533">MLLNVSHEITNCGLPQHIQERYVRYKQGNRAIVAWMTRYGPEKFKGRKTLPIKQLIALGKLLCDKKQEIGTLPPDVDYYFGDVIKERAYLSQHFRTHRDQCEKDMTDTINHEHFTESLKQIHQILLTAGIPSSRASVKVAKRQPMRSRSYASSTSEIENTFSHLLSTGASALDVSDASDDDALSIADTDATSECSHTSPDEDSCACENDDDAADFLDTQGQVGVAVESLMFLDNIQHVVEAVKLCWTKAGKGEVPVAATAAYTNVLLARAVGHVRAFHQNEPDLPSMLDVKQRLSFVSCDDHQHTGQTQQASSEVLESLAEIEVVLCPDSGKPIVERDTLGTHSAMQSAKGSLIQQLIADFRVMQKDGQIPTLSFDGLSSMEEVGKLMTRSCDTTTILTASVLLYMISTSHCAYSVALSQPSRIALPRISSLKMANEALSPLRAFLEDKSIFPCQCINTLGYRVAQMKSELEAFSKHKCWNALIQSPVIAGNHAVEILDVTTYYGMHLFHYRQYVAAVLHTYQALVQMKALDAIPILEEVCDLFAPVLYTTGIRPQSGFMASWLRYIGARLKFRKGKRYQDHKDTWCMSVPAHAAARSAGLNIGGKNDEIKIQPKFDYGTIDHTIRMKREGWVLQSDEAEILDRELCSSCPTTMTHTQSSQAEHAQSRVPVQKAKQSKHKRTKSCQVGTDTPDSSCEDCLKLDHRFNACFTADFSEGRNLPSSRLNLLSLFHSMTRVVSGISDATHADDGKDLLSSTKDDGKGQMCLCFVQTVLRGADRISDVRRRSGIDAKGAVWSKNEKNCIECFREHLMKMLGEADVLDGRGGVWLWSSI</sequence>
<feature type="region of interest" description="Disordered" evidence="1">
    <location>
        <begin position="653"/>
        <end position="687"/>
    </location>
</feature>
<organism evidence="3 4">
    <name type="scientific">Knufia fluminis</name>
    <dbReference type="NCBI Taxonomy" id="191047"/>
    <lineage>
        <taxon>Eukaryota</taxon>
        <taxon>Fungi</taxon>
        <taxon>Dikarya</taxon>
        <taxon>Ascomycota</taxon>
        <taxon>Pezizomycotina</taxon>
        <taxon>Eurotiomycetes</taxon>
        <taxon>Chaetothyriomycetidae</taxon>
        <taxon>Chaetothyriales</taxon>
        <taxon>Trichomeriaceae</taxon>
        <taxon>Knufia</taxon>
    </lineage>
</organism>
<feature type="compositionally biased region" description="Polar residues" evidence="1">
    <location>
        <begin position="653"/>
        <end position="664"/>
    </location>
</feature>
<comment type="caution">
    <text evidence="3">The sequence shown here is derived from an EMBL/GenBank/DDBJ whole genome shotgun (WGS) entry which is preliminary data.</text>
</comment>
<dbReference type="InterPro" id="IPR046539">
    <property type="entry name" value="DUF6604"/>
</dbReference>
<gene>
    <name evidence="3" type="ORF">OHC33_004853</name>
</gene>